<evidence type="ECO:0000313" key="3">
    <source>
        <dbReference type="EMBL" id="SFJ88545.1"/>
    </source>
</evidence>
<feature type="transmembrane region" description="Helical" evidence="1">
    <location>
        <begin position="18"/>
        <end position="36"/>
    </location>
</feature>
<evidence type="ECO:0000256" key="1">
    <source>
        <dbReference type="SAM" id="Phobius"/>
    </source>
</evidence>
<protein>
    <submittedName>
        <fullName evidence="3">Peptidase family M23</fullName>
    </submittedName>
</protein>
<dbReference type="PANTHER" id="PTHR21666">
    <property type="entry name" value="PEPTIDASE-RELATED"/>
    <property type="match status" value="1"/>
</dbReference>
<keyword evidence="1" id="KW-0472">Membrane</keyword>
<dbReference type="Proteomes" id="UP000198635">
    <property type="component" value="Unassembled WGS sequence"/>
</dbReference>
<evidence type="ECO:0000313" key="4">
    <source>
        <dbReference type="Proteomes" id="UP000198635"/>
    </source>
</evidence>
<dbReference type="AlphaFoldDB" id="A0A1I3V002"/>
<dbReference type="PANTHER" id="PTHR21666:SF270">
    <property type="entry name" value="MUREIN HYDROLASE ACTIVATOR ENVC"/>
    <property type="match status" value="1"/>
</dbReference>
<organism evidence="3 4">
    <name type="scientific">Desulfomicrobium apsheronum</name>
    <dbReference type="NCBI Taxonomy" id="52560"/>
    <lineage>
        <taxon>Bacteria</taxon>
        <taxon>Pseudomonadati</taxon>
        <taxon>Thermodesulfobacteriota</taxon>
        <taxon>Desulfovibrionia</taxon>
        <taxon>Desulfovibrionales</taxon>
        <taxon>Desulfomicrobiaceae</taxon>
        <taxon>Desulfomicrobium</taxon>
    </lineage>
</organism>
<proteinExistence type="predicted"/>
<dbReference type="RefSeq" id="WP_092374850.1">
    <property type="nucleotide sequence ID" value="NZ_FORX01000009.1"/>
</dbReference>
<sequence length="187" mass="20545">MVNQGPTRLVAQNRLKRIVFYSILFLIVSVLTLEAIPSNADTGIPMTDGRLHKPVKPKRKLAASSKFGIRRDPINKRKTFHKGIDISRPAGTEVLAWSDGVVVKAGWVEDYGQTVDILHANGVKSRYAHLRTIFVRKGQQIRGGLVLGQVGRTGRTTGANLHFEIRVKGKLSDPTKIISDTSKIVAG</sequence>
<gene>
    <name evidence="3" type="ORF">SAMN04488082_1093</name>
</gene>
<dbReference type="GO" id="GO:0004222">
    <property type="term" value="F:metalloendopeptidase activity"/>
    <property type="evidence" value="ECO:0007669"/>
    <property type="project" value="TreeGrafter"/>
</dbReference>
<dbReference type="InterPro" id="IPR050570">
    <property type="entry name" value="Cell_wall_metabolism_enzyme"/>
</dbReference>
<accession>A0A1I3V002</accession>
<name>A0A1I3V002_9BACT</name>
<reference evidence="4" key="1">
    <citation type="submission" date="2016-10" db="EMBL/GenBank/DDBJ databases">
        <authorList>
            <person name="Varghese N."/>
            <person name="Submissions S."/>
        </authorList>
    </citation>
    <scope>NUCLEOTIDE SEQUENCE [LARGE SCALE GENOMIC DNA]</scope>
    <source>
        <strain evidence="4">DSM 5918</strain>
    </source>
</reference>
<keyword evidence="1" id="KW-0812">Transmembrane</keyword>
<dbReference type="SUPFAM" id="SSF51261">
    <property type="entry name" value="Duplicated hybrid motif"/>
    <property type="match status" value="1"/>
</dbReference>
<dbReference type="OrthoDB" id="9815245at2"/>
<evidence type="ECO:0000259" key="2">
    <source>
        <dbReference type="Pfam" id="PF01551"/>
    </source>
</evidence>
<keyword evidence="4" id="KW-1185">Reference proteome</keyword>
<keyword evidence="1" id="KW-1133">Transmembrane helix</keyword>
<dbReference type="EMBL" id="FORX01000009">
    <property type="protein sequence ID" value="SFJ88545.1"/>
    <property type="molecule type" value="Genomic_DNA"/>
</dbReference>
<feature type="domain" description="M23ase beta-sheet core" evidence="2">
    <location>
        <begin position="80"/>
        <end position="174"/>
    </location>
</feature>
<dbReference type="InterPro" id="IPR011055">
    <property type="entry name" value="Dup_hybrid_motif"/>
</dbReference>
<dbReference type="InterPro" id="IPR016047">
    <property type="entry name" value="M23ase_b-sheet_dom"/>
</dbReference>
<dbReference type="STRING" id="52560.SAMN04488082_1093"/>
<dbReference type="CDD" id="cd12797">
    <property type="entry name" value="M23_peptidase"/>
    <property type="match status" value="1"/>
</dbReference>
<dbReference type="Gene3D" id="2.70.70.10">
    <property type="entry name" value="Glucose Permease (Domain IIA)"/>
    <property type="match status" value="1"/>
</dbReference>
<dbReference type="Pfam" id="PF01551">
    <property type="entry name" value="Peptidase_M23"/>
    <property type="match status" value="1"/>
</dbReference>